<evidence type="ECO:0000313" key="7">
    <source>
        <dbReference type="Proteomes" id="UP000826195"/>
    </source>
</evidence>
<feature type="short sequence motif" description="GXGXXG" evidence="4">
    <location>
        <begin position="316"/>
        <end position="321"/>
    </location>
</feature>
<keyword evidence="1 4" id="KW-0378">Hydrolase</keyword>
<dbReference type="EMBL" id="JAHXZJ010000002">
    <property type="protein sequence ID" value="KAH0563572.1"/>
    <property type="molecule type" value="Genomic_DNA"/>
</dbReference>
<dbReference type="AlphaFoldDB" id="A0AAV7J3S1"/>
<dbReference type="GO" id="GO:0016042">
    <property type="term" value="P:lipid catabolic process"/>
    <property type="evidence" value="ECO:0007669"/>
    <property type="project" value="UniProtKB-UniRule"/>
</dbReference>
<dbReference type="PROSITE" id="PS51635">
    <property type="entry name" value="PNPLA"/>
    <property type="match status" value="1"/>
</dbReference>
<name>A0AAV7J3S1_COTGL</name>
<dbReference type="Gene3D" id="3.40.1090.10">
    <property type="entry name" value="Cytosolic phospholipase A2 catalytic domain"/>
    <property type="match status" value="1"/>
</dbReference>
<dbReference type="Pfam" id="PF01734">
    <property type="entry name" value="Patatin"/>
    <property type="match status" value="1"/>
</dbReference>
<keyword evidence="3 4" id="KW-0443">Lipid metabolism</keyword>
<dbReference type="InterPro" id="IPR045217">
    <property type="entry name" value="PNPLA8-like"/>
</dbReference>
<accession>A0AAV7J3S1</accession>
<evidence type="ECO:0000313" key="6">
    <source>
        <dbReference type="EMBL" id="KAH0563572.1"/>
    </source>
</evidence>
<sequence>MKKIINAESGKIIYSILNRKMALHKNSKYCKQSVTSRRKLIESVTKRNDNNVTGKLSYSMNILTESKVKMQNQWKSFINSKSLLSIVKYNENFKLMLNKYWVDVTKKLTLSSNNYDEKRNFNNHNTVNNKDGDQKMEISQNMKELKSINRGAGDLNIDDKKQSLQSSVVASDQLLQNTKDQILALPQLLNNLFTKLNPRVKESLPLTTVPKWKIYAKSNITKHSILSRTKHILNSIVIAESSTSQLKRIEDFLAHIEQYPEARYHALKEGVVKVLLRTRQKSEDEKVNESIREALAVIGYIEPLPCRGIRILSIDGGGLRGLLVIEMLKKLEKLTGRRVHEMFDYMCGVSTGAILAANLVIKWTNTDDGSPKRKSLEEISDLYKALSMKIFNQNALRGTSSLVWSHAYYDTALWEKMLQEQLGNEDLIKTARDPCSPKFSAIATVFNDAHVAAYIFRNYTLPPRVESQYMGSYRHKLWESVRASAAAPTYFEEFKHGDYILSDGGIMVNNPCAVAIHEAKRLWPNSPIQCVVSFGTGRTPPIIPNNEGHIKEGNIGSSSWKDKFYKILASATDTEGVHIILNDLLPDHVYYRFNPYLTEMIPMDEVRPDKVALLEQDAQMYIRKNEDKFNQASIALSQKKTASQAAMDWIKLQKDILGL</sequence>
<dbReference type="SUPFAM" id="SSF52151">
    <property type="entry name" value="FabD/lysophospholipase-like"/>
    <property type="match status" value="1"/>
</dbReference>
<comment type="caution">
    <text evidence="6">The sequence shown here is derived from an EMBL/GenBank/DDBJ whole genome shotgun (WGS) entry which is preliminary data.</text>
</comment>
<proteinExistence type="predicted"/>
<feature type="short sequence motif" description="DGA/G" evidence="4">
    <location>
        <begin position="503"/>
        <end position="505"/>
    </location>
</feature>
<dbReference type="CDD" id="cd07211">
    <property type="entry name" value="Pat_PNPLA8"/>
    <property type="match status" value="1"/>
</dbReference>
<organism evidence="6 7">
    <name type="scientific">Cotesia glomerata</name>
    <name type="common">Lepidopteran parasitic wasp</name>
    <name type="synonym">Apanteles glomeratus</name>
    <dbReference type="NCBI Taxonomy" id="32391"/>
    <lineage>
        <taxon>Eukaryota</taxon>
        <taxon>Metazoa</taxon>
        <taxon>Ecdysozoa</taxon>
        <taxon>Arthropoda</taxon>
        <taxon>Hexapoda</taxon>
        <taxon>Insecta</taxon>
        <taxon>Pterygota</taxon>
        <taxon>Neoptera</taxon>
        <taxon>Endopterygota</taxon>
        <taxon>Hymenoptera</taxon>
        <taxon>Apocrita</taxon>
        <taxon>Ichneumonoidea</taxon>
        <taxon>Braconidae</taxon>
        <taxon>Microgastrinae</taxon>
        <taxon>Cotesia</taxon>
    </lineage>
</organism>
<dbReference type="InterPro" id="IPR016035">
    <property type="entry name" value="Acyl_Trfase/lysoPLipase"/>
</dbReference>
<dbReference type="PANTHER" id="PTHR24185">
    <property type="entry name" value="CALCIUM-INDEPENDENT PHOSPHOLIPASE A2-GAMMA"/>
    <property type="match status" value="1"/>
</dbReference>
<reference evidence="6 7" key="1">
    <citation type="journal article" date="2021" name="J. Hered.">
        <title>A chromosome-level genome assembly of the parasitoid wasp, Cotesia glomerata (Hymenoptera: Braconidae).</title>
        <authorList>
            <person name="Pinto B.J."/>
            <person name="Weis J.J."/>
            <person name="Gamble T."/>
            <person name="Ode P.J."/>
            <person name="Paul R."/>
            <person name="Zaspel J.M."/>
        </authorList>
    </citation>
    <scope>NUCLEOTIDE SEQUENCE [LARGE SCALE GENOMIC DNA]</scope>
    <source>
        <strain evidence="6">CgM1</strain>
    </source>
</reference>
<keyword evidence="7" id="KW-1185">Reference proteome</keyword>
<feature type="domain" description="PNPLA" evidence="5">
    <location>
        <begin position="312"/>
        <end position="516"/>
    </location>
</feature>
<dbReference type="GO" id="GO:0016020">
    <property type="term" value="C:membrane"/>
    <property type="evidence" value="ECO:0007669"/>
    <property type="project" value="TreeGrafter"/>
</dbReference>
<keyword evidence="2 4" id="KW-0442">Lipid degradation</keyword>
<evidence type="ECO:0000256" key="4">
    <source>
        <dbReference type="PROSITE-ProRule" id="PRU01161"/>
    </source>
</evidence>
<dbReference type="InterPro" id="IPR002641">
    <property type="entry name" value="PNPLA_dom"/>
</dbReference>
<protein>
    <recommendedName>
        <fullName evidence="5">PNPLA domain-containing protein</fullName>
    </recommendedName>
</protein>
<evidence type="ECO:0000256" key="2">
    <source>
        <dbReference type="ARBA" id="ARBA00022963"/>
    </source>
</evidence>
<evidence type="ECO:0000256" key="1">
    <source>
        <dbReference type="ARBA" id="ARBA00022801"/>
    </source>
</evidence>
<evidence type="ECO:0000256" key="3">
    <source>
        <dbReference type="ARBA" id="ARBA00023098"/>
    </source>
</evidence>
<feature type="active site" description="Proton acceptor" evidence="4">
    <location>
        <position position="503"/>
    </location>
</feature>
<dbReference type="PANTHER" id="PTHR24185:SF1">
    <property type="entry name" value="CALCIUM-INDEPENDENT PHOSPHOLIPASE A2-GAMMA"/>
    <property type="match status" value="1"/>
</dbReference>
<dbReference type="GO" id="GO:0047499">
    <property type="term" value="F:calcium-independent phospholipase A2 activity"/>
    <property type="evidence" value="ECO:0007669"/>
    <property type="project" value="TreeGrafter"/>
</dbReference>
<dbReference type="GO" id="GO:0019369">
    <property type="term" value="P:arachidonate metabolic process"/>
    <property type="evidence" value="ECO:0007669"/>
    <property type="project" value="TreeGrafter"/>
</dbReference>
<feature type="active site" description="Nucleophile" evidence="4">
    <location>
        <position position="350"/>
    </location>
</feature>
<dbReference type="Proteomes" id="UP000826195">
    <property type="component" value="Unassembled WGS sequence"/>
</dbReference>
<gene>
    <name evidence="6" type="ORF">KQX54_002563</name>
</gene>
<evidence type="ECO:0000259" key="5">
    <source>
        <dbReference type="PROSITE" id="PS51635"/>
    </source>
</evidence>
<feature type="short sequence motif" description="GXSXG" evidence="4">
    <location>
        <begin position="348"/>
        <end position="352"/>
    </location>
</feature>